<evidence type="ECO:0000256" key="10">
    <source>
        <dbReference type="SAM" id="Phobius"/>
    </source>
</evidence>
<proteinExistence type="predicted"/>
<dbReference type="GO" id="GO:0005549">
    <property type="term" value="F:odorant binding"/>
    <property type="evidence" value="ECO:0007669"/>
    <property type="project" value="InterPro"/>
</dbReference>
<feature type="transmembrane region" description="Helical" evidence="10">
    <location>
        <begin position="424"/>
        <end position="443"/>
    </location>
</feature>
<evidence type="ECO:0000256" key="2">
    <source>
        <dbReference type="ARBA" id="ARBA00022475"/>
    </source>
</evidence>
<dbReference type="RefSeq" id="XP_014478929.1">
    <property type="nucleotide sequence ID" value="XM_014623443.1"/>
</dbReference>
<comment type="subcellular location">
    <subcellularLocation>
        <location evidence="1">Cell membrane</location>
        <topology evidence="1">Multi-pass membrane protein</topology>
    </subcellularLocation>
</comment>
<feature type="transmembrane region" description="Helical" evidence="10">
    <location>
        <begin position="519"/>
        <end position="540"/>
    </location>
</feature>
<evidence type="ECO:0000256" key="7">
    <source>
        <dbReference type="ARBA" id="ARBA00023136"/>
    </source>
</evidence>
<feature type="transmembrane region" description="Helical" evidence="10">
    <location>
        <begin position="33"/>
        <end position="51"/>
    </location>
</feature>
<keyword evidence="2" id="KW-1003">Cell membrane</keyword>
<keyword evidence="4 10" id="KW-0812">Transmembrane</keyword>
<feature type="transmembrane region" description="Helical" evidence="10">
    <location>
        <begin position="63"/>
        <end position="87"/>
    </location>
</feature>
<dbReference type="AlphaFoldDB" id="A0A6P3XLS5"/>
<evidence type="ECO:0000256" key="9">
    <source>
        <dbReference type="ARBA" id="ARBA00023224"/>
    </source>
</evidence>
<keyword evidence="9" id="KW-0807">Transducer</keyword>
<dbReference type="Proteomes" id="UP000515204">
    <property type="component" value="Unplaced"/>
</dbReference>
<organism evidence="11 12">
    <name type="scientific">Dinoponera quadriceps</name>
    <name type="common">South American ant</name>
    <dbReference type="NCBI Taxonomy" id="609295"/>
    <lineage>
        <taxon>Eukaryota</taxon>
        <taxon>Metazoa</taxon>
        <taxon>Ecdysozoa</taxon>
        <taxon>Arthropoda</taxon>
        <taxon>Hexapoda</taxon>
        <taxon>Insecta</taxon>
        <taxon>Pterygota</taxon>
        <taxon>Neoptera</taxon>
        <taxon>Endopterygota</taxon>
        <taxon>Hymenoptera</taxon>
        <taxon>Apocrita</taxon>
        <taxon>Aculeata</taxon>
        <taxon>Formicoidea</taxon>
        <taxon>Formicidae</taxon>
        <taxon>Ponerinae</taxon>
        <taxon>Ponerini</taxon>
        <taxon>Dinoponera</taxon>
    </lineage>
</organism>
<keyword evidence="8" id="KW-0675">Receptor</keyword>
<accession>A0A6P3XLS5</accession>
<evidence type="ECO:0000256" key="3">
    <source>
        <dbReference type="ARBA" id="ARBA00022606"/>
    </source>
</evidence>
<evidence type="ECO:0000256" key="6">
    <source>
        <dbReference type="ARBA" id="ARBA00022989"/>
    </source>
</evidence>
<dbReference type="InterPro" id="IPR004117">
    <property type="entry name" value="7tm6_olfct_rcpt"/>
</dbReference>
<feature type="transmembrane region" description="Helical" evidence="10">
    <location>
        <begin position="688"/>
        <end position="706"/>
    </location>
</feature>
<dbReference type="PANTHER" id="PTHR21137:SF35">
    <property type="entry name" value="ODORANT RECEPTOR 19A-RELATED"/>
    <property type="match status" value="1"/>
</dbReference>
<evidence type="ECO:0000256" key="5">
    <source>
        <dbReference type="ARBA" id="ARBA00022725"/>
    </source>
</evidence>
<reference evidence="12" key="1">
    <citation type="submission" date="2025-08" db="UniProtKB">
        <authorList>
            <consortium name="RefSeq"/>
        </authorList>
    </citation>
    <scope>IDENTIFICATION</scope>
</reference>
<feature type="transmembrane region" description="Helical" evidence="10">
    <location>
        <begin position="124"/>
        <end position="144"/>
    </location>
</feature>
<dbReference type="GO" id="GO:0007165">
    <property type="term" value="P:signal transduction"/>
    <property type="evidence" value="ECO:0007669"/>
    <property type="project" value="UniProtKB-KW"/>
</dbReference>
<dbReference type="Pfam" id="PF02949">
    <property type="entry name" value="7tm_6"/>
    <property type="match status" value="2"/>
</dbReference>
<sequence>MTTRKDYASMRMARFLMWTIGFWTSETKTGERVLKGILGYTIFAIILALWIEGTEFYFSIGDFYAITYTACSSMPVVIILLKIIFFLSHREEMLGMLKYTQNKFWYAQYDEYGRKLMDDINKKGMILMCTFTFFVQGTVVTYMLTPIIENRGKNASERVHTFNWYVGIDTHVSPNFEIVFVFEMVALIHSGICFCCFDNLLGLLNLHSAGHFKLLQHRLETLLKRFGQAGTLESLDEKTKQVIHEKVRECVLQHQELIWYSEKMEKLFMYPTLCQLLVSSVMICVAGFQMFLSRGTLVRRLIFIAHTNGSVCQLFVVTFTAQHLLDESRAIGESAYSANWEVLSHRDNRGIRNAILMMMVRSMHPCSISAGGFFPVSLETFMAVKKKITRCTMTGNKEYRTVTITRLFMKMVGLWYVETPRERLLLRVAFGYAVSAILFAILVEGVDLYHCIDDLYAVTSNLCATLLLIMILVKLGSFMFYRDEVMKLIRFAEKNFWGITYDEVDAGILEEYEKLGMTLTYTFMFIVYCATFNYIFAPFFEPQGMNETERMLPFKLWIEFPYYSPYYESLSTIHSGICTFCFDNFVSTFNIHTAAQLKILAHKVEIVAESCVESATGDKKSPSEAEVVALTSQRLQDCVRQHYVLIQYLHNMQHVFTVILLGQLLLSSVFICFGGFQFLAADLAIRKCIFAFHFVGGLIQLLIYTWTCNDIIVQSTAISEAAYNSKWYLLSGRRPGMALRKGLIMIMIRARRPCTLTAGHFAVMSLDTFTGILSTAMSYFTLLRQMSEDNV</sequence>
<protein>
    <submittedName>
        <fullName evidence="12">Uncharacterized protein LOC106746647</fullName>
    </submittedName>
</protein>
<dbReference type="KEGG" id="dqu:106746647"/>
<feature type="transmembrane region" description="Helical" evidence="10">
    <location>
        <begin position="655"/>
        <end position="676"/>
    </location>
</feature>
<keyword evidence="7 10" id="KW-0472">Membrane</keyword>
<dbReference type="GeneID" id="106746647"/>
<dbReference type="GO" id="GO:0004984">
    <property type="term" value="F:olfactory receptor activity"/>
    <property type="evidence" value="ECO:0007669"/>
    <property type="project" value="InterPro"/>
</dbReference>
<evidence type="ECO:0000256" key="1">
    <source>
        <dbReference type="ARBA" id="ARBA00004651"/>
    </source>
</evidence>
<evidence type="ECO:0000256" key="8">
    <source>
        <dbReference type="ARBA" id="ARBA00023170"/>
    </source>
</evidence>
<evidence type="ECO:0000256" key="4">
    <source>
        <dbReference type="ARBA" id="ARBA00022692"/>
    </source>
</evidence>
<keyword evidence="5" id="KW-0552">Olfaction</keyword>
<keyword evidence="11" id="KW-1185">Reference proteome</keyword>
<dbReference type="GO" id="GO:0005886">
    <property type="term" value="C:plasma membrane"/>
    <property type="evidence" value="ECO:0007669"/>
    <property type="project" value="UniProtKB-SubCell"/>
</dbReference>
<feature type="transmembrane region" description="Helical" evidence="10">
    <location>
        <begin position="268"/>
        <end position="292"/>
    </location>
</feature>
<keyword evidence="3" id="KW-0716">Sensory transduction</keyword>
<dbReference type="PANTHER" id="PTHR21137">
    <property type="entry name" value="ODORANT RECEPTOR"/>
    <property type="match status" value="1"/>
</dbReference>
<gene>
    <name evidence="12" type="primary">LOC106746647</name>
</gene>
<keyword evidence="6 10" id="KW-1133">Transmembrane helix</keyword>
<name>A0A6P3XLS5_DINQU</name>
<evidence type="ECO:0000313" key="12">
    <source>
        <dbReference type="RefSeq" id="XP_014478929.1"/>
    </source>
</evidence>
<dbReference type="OrthoDB" id="8185860at2759"/>
<evidence type="ECO:0000313" key="11">
    <source>
        <dbReference type="Proteomes" id="UP000515204"/>
    </source>
</evidence>
<feature type="transmembrane region" description="Helical" evidence="10">
    <location>
        <begin position="455"/>
        <end position="481"/>
    </location>
</feature>